<organism evidence="2">
    <name type="scientific">Arundo donax</name>
    <name type="common">Giant reed</name>
    <name type="synonym">Donax arundinaceus</name>
    <dbReference type="NCBI Taxonomy" id="35708"/>
    <lineage>
        <taxon>Eukaryota</taxon>
        <taxon>Viridiplantae</taxon>
        <taxon>Streptophyta</taxon>
        <taxon>Embryophyta</taxon>
        <taxon>Tracheophyta</taxon>
        <taxon>Spermatophyta</taxon>
        <taxon>Magnoliopsida</taxon>
        <taxon>Liliopsida</taxon>
        <taxon>Poales</taxon>
        <taxon>Poaceae</taxon>
        <taxon>PACMAD clade</taxon>
        <taxon>Arundinoideae</taxon>
        <taxon>Arundineae</taxon>
        <taxon>Arundo</taxon>
    </lineage>
</organism>
<feature type="chain" id="PRO_5002059717" description="Secreted protein" evidence="1">
    <location>
        <begin position="27"/>
        <end position="94"/>
    </location>
</feature>
<dbReference type="AlphaFoldDB" id="A0A0A8YIE1"/>
<evidence type="ECO:0000313" key="2">
    <source>
        <dbReference type="EMBL" id="JAD26244.1"/>
    </source>
</evidence>
<feature type="signal peptide" evidence="1">
    <location>
        <begin position="1"/>
        <end position="26"/>
    </location>
</feature>
<sequence>MWRGWQGSPRPCGLCLWVMLSHVAHGVRPITSVPPFASNASCTIMDLLQNMLLWKPAVAKLKSRAEARVVVTQAADKTPHDEVVGGACNILAHS</sequence>
<evidence type="ECO:0008006" key="3">
    <source>
        <dbReference type="Google" id="ProtNLM"/>
    </source>
</evidence>
<evidence type="ECO:0000256" key="1">
    <source>
        <dbReference type="SAM" id="SignalP"/>
    </source>
</evidence>
<proteinExistence type="predicted"/>
<dbReference type="EMBL" id="GBRH01271651">
    <property type="protein sequence ID" value="JAD26244.1"/>
    <property type="molecule type" value="Transcribed_RNA"/>
</dbReference>
<reference evidence="2" key="2">
    <citation type="journal article" date="2015" name="Data Brief">
        <title>Shoot transcriptome of the giant reed, Arundo donax.</title>
        <authorList>
            <person name="Barrero R.A."/>
            <person name="Guerrero F.D."/>
            <person name="Moolhuijzen P."/>
            <person name="Goolsby J.A."/>
            <person name="Tidwell J."/>
            <person name="Bellgard S.E."/>
            <person name="Bellgard M.I."/>
        </authorList>
    </citation>
    <scope>NUCLEOTIDE SEQUENCE</scope>
    <source>
        <tissue evidence="2">Shoot tissue taken approximately 20 cm above the soil surface</tissue>
    </source>
</reference>
<keyword evidence="1" id="KW-0732">Signal</keyword>
<protein>
    <recommendedName>
        <fullName evidence="3">Secreted protein</fullName>
    </recommendedName>
</protein>
<accession>A0A0A8YIE1</accession>
<name>A0A0A8YIE1_ARUDO</name>
<reference evidence="2" key="1">
    <citation type="submission" date="2014-09" db="EMBL/GenBank/DDBJ databases">
        <authorList>
            <person name="Magalhaes I.L.F."/>
            <person name="Oliveira U."/>
            <person name="Santos F.R."/>
            <person name="Vidigal T.H.D.A."/>
            <person name="Brescovit A.D."/>
            <person name="Santos A.J."/>
        </authorList>
    </citation>
    <scope>NUCLEOTIDE SEQUENCE</scope>
    <source>
        <tissue evidence="2">Shoot tissue taken approximately 20 cm above the soil surface</tissue>
    </source>
</reference>